<organism evidence="9 10">
    <name type="scientific">Nocardioides hankookensis</name>
    <dbReference type="NCBI Taxonomy" id="443157"/>
    <lineage>
        <taxon>Bacteria</taxon>
        <taxon>Bacillati</taxon>
        <taxon>Actinomycetota</taxon>
        <taxon>Actinomycetes</taxon>
        <taxon>Propionibacteriales</taxon>
        <taxon>Nocardioidaceae</taxon>
        <taxon>Nocardioides</taxon>
    </lineage>
</organism>
<dbReference type="RefSeq" id="WP_379153885.1">
    <property type="nucleotide sequence ID" value="NZ_JBHSRJ010000004.1"/>
</dbReference>
<protein>
    <recommendedName>
        <fullName evidence="7">Phosphatidylglycerol--prolipoprotein diacylglyceryl transferase</fullName>
        <ecNumber evidence="7">2.5.1.145</ecNumber>
    </recommendedName>
</protein>
<feature type="transmembrane region" description="Helical" evidence="7">
    <location>
        <begin position="126"/>
        <end position="144"/>
    </location>
</feature>
<dbReference type="Pfam" id="PF01790">
    <property type="entry name" value="LGT"/>
    <property type="match status" value="1"/>
</dbReference>
<evidence type="ECO:0000313" key="9">
    <source>
        <dbReference type="EMBL" id="MFC6043651.1"/>
    </source>
</evidence>
<evidence type="ECO:0000256" key="3">
    <source>
        <dbReference type="ARBA" id="ARBA00022679"/>
    </source>
</evidence>
<keyword evidence="2 7" id="KW-1003">Cell membrane</keyword>
<feature type="compositionally biased region" description="Basic and acidic residues" evidence="8">
    <location>
        <begin position="274"/>
        <end position="289"/>
    </location>
</feature>
<dbReference type="InterPro" id="IPR001640">
    <property type="entry name" value="Lgt"/>
</dbReference>
<feature type="transmembrane region" description="Helical" evidence="7">
    <location>
        <begin position="211"/>
        <end position="230"/>
    </location>
</feature>
<feature type="transmembrane region" description="Helical" evidence="7">
    <location>
        <begin position="187"/>
        <end position="204"/>
    </location>
</feature>
<comment type="pathway">
    <text evidence="7">Protein modification; lipoprotein biosynthesis (diacylglyceryl transfer).</text>
</comment>
<evidence type="ECO:0000313" key="10">
    <source>
        <dbReference type="Proteomes" id="UP001596135"/>
    </source>
</evidence>
<evidence type="ECO:0000256" key="2">
    <source>
        <dbReference type="ARBA" id="ARBA00022475"/>
    </source>
</evidence>
<dbReference type="Proteomes" id="UP001596135">
    <property type="component" value="Unassembled WGS sequence"/>
</dbReference>
<comment type="similarity">
    <text evidence="1 7">Belongs to the Lgt family.</text>
</comment>
<feature type="transmembrane region" description="Helical" evidence="7">
    <location>
        <begin position="96"/>
        <end position="119"/>
    </location>
</feature>
<reference evidence="10" key="1">
    <citation type="journal article" date="2019" name="Int. J. Syst. Evol. Microbiol.">
        <title>The Global Catalogue of Microorganisms (GCM) 10K type strain sequencing project: providing services to taxonomists for standard genome sequencing and annotation.</title>
        <authorList>
            <consortium name="The Broad Institute Genomics Platform"/>
            <consortium name="The Broad Institute Genome Sequencing Center for Infectious Disease"/>
            <person name="Wu L."/>
            <person name="Ma J."/>
        </authorList>
    </citation>
    <scope>NUCLEOTIDE SEQUENCE [LARGE SCALE GENOMIC DNA]</scope>
    <source>
        <strain evidence="10">CCUG 54522</strain>
    </source>
</reference>
<sequence length="318" mass="34786">MSPLLTTLSIPSPSSGVWYLGPFPLRGYALAIILGIVAAIWIGERRWVARGGQPGDIQDIAIWAVPFGLIGGRLYHVMTDHDLYFGAGMHPIEALYVWRGGLGVWGAIGLGAVGAVIGAKRKGIKLLPVLDAMAPGVLVAQALGRWGNWFNQELFGKPTDLPWGLSVSDSTAVDAGYPPGTLFHPTFLYESLWCLGAFAIIVWADRRFRLGHGRVVALYIMIYTLGRGWIEMLRIDNVELKDVGGFRFNVWTSIVLFVAALIWFVISARRRPGREEQVYVEGRGPRSEEAETEPSASRGSLDPRAADDPAADRGPEHP</sequence>
<keyword evidence="10" id="KW-1185">Reference proteome</keyword>
<dbReference type="EC" id="2.5.1.145" evidence="7"/>
<gene>
    <name evidence="7 9" type="primary">lgt</name>
    <name evidence="9" type="ORF">ACFPYL_11220</name>
</gene>
<evidence type="ECO:0000256" key="7">
    <source>
        <dbReference type="HAMAP-Rule" id="MF_01147"/>
    </source>
</evidence>
<evidence type="ECO:0000256" key="6">
    <source>
        <dbReference type="ARBA" id="ARBA00023136"/>
    </source>
</evidence>
<comment type="catalytic activity">
    <reaction evidence="7">
        <text>L-cysteinyl-[prolipoprotein] + a 1,2-diacyl-sn-glycero-3-phospho-(1'-sn-glycerol) = an S-1,2-diacyl-sn-glyceryl-L-cysteinyl-[prolipoprotein] + sn-glycerol 1-phosphate + H(+)</text>
        <dbReference type="Rhea" id="RHEA:56712"/>
        <dbReference type="Rhea" id="RHEA-COMP:14679"/>
        <dbReference type="Rhea" id="RHEA-COMP:14680"/>
        <dbReference type="ChEBI" id="CHEBI:15378"/>
        <dbReference type="ChEBI" id="CHEBI:29950"/>
        <dbReference type="ChEBI" id="CHEBI:57685"/>
        <dbReference type="ChEBI" id="CHEBI:64716"/>
        <dbReference type="ChEBI" id="CHEBI:140658"/>
        <dbReference type="EC" id="2.5.1.145"/>
    </reaction>
</comment>
<accession>A0ABW1LI55</accession>
<comment type="function">
    <text evidence="7">Catalyzes the transfer of the diacylglyceryl group from phosphatidylglycerol to the sulfhydryl group of the N-terminal cysteine of a prolipoprotein, the first step in the formation of mature lipoproteins.</text>
</comment>
<feature type="transmembrane region" description="Helical" evidence="7">
    <location>
        <begin position="60"/>
        <end position="76"/>
    </location>
</feature>
<keyword evidence="3 7" id="KW-0808">Transferase</keyword>
<dbReference type="EMBL" id="JBHSRJ010000004">
    <property type="protein sequence ID" value="MFC6043651.1"/>
    <property type="molecule type" value="Genomic_DNA"/>
</dbReference>
<keyword evidence="5 7" id="KW-1133">Transmembrane helix</keyword>
<proteinExistence type="inferred from homology"/>
<feature type="binding site" evidence="7">
    <location>
        <position position="145"/>
    </location>
    <ligand>
        <name>a 1,2-diacyl-sn-glycero-3-phospho-(1'-sn-glycerol)</name>
        <dbReference type="ChEBI" id="CHEBI:64716"/>
    </ligand>
</feature>
<keyword evidence="4 7" id="KW-0812">Transmembrane</keyword>
<dbReference type="HAMAP" id="MF_01147">
    <property type="entry name" value="Lgt"/>
    <property type="match status" value="1"/>
</dbReference>
<dbReference type="NCBIfam" id="TIGR00544">
    <property type="entry name" value="lgt"/>
    <property type="match status" value="1"/>
</dbReference>
<dbReference type="GO" id="GO:0008961">
    <property type="term" value="F:phosphatidylglycerol-prolipoprotein diacylglyceryl transferase activity"/>
    <property type="evidence" value="ECO:0007669"/>
    <property type="project" value="UniProtKB-EC"/>
</dbReference>
<keyword evidence="6 7" id="KW-0472">Membrane</keyword>
<dbReference type="PROSITE" id="PS01311">
    <property type="entry name" value="LGT"/>
    <property type="match status" value="1"/>
</dbReference>
<feature type="compositionally biased region" description="Basic and acidic residues" evidence="8">
    <location>
        <begin position="304"/>
        <end position="318"/>
    </location>
</feature>
<evidence type="ECO:0000256" key="4">
    <source>
        <dbReference type="ARBA" id="ARBA00022692"/>
    </source>
</evidence>
<feature type="transmembrane region" description="Helical" evidence="7">
    <location>
        <begin position="250"/>
        <end position="268"/>
    </location>
</feature>
<dbReference type="PANTHER" id="PTHR30589:SF0">
    <property type="entry name" value="PHOSPHATIDYLGLYCEROL--PROLIPOPROTEIN DIACYLGLYCERYL TRANSFERASE"/>
    <property type="match status" value="1"/>
</dbReference>
<comment type="caution">
    <text evidence="9">The sequence shown here is derived from an EMBL/GenBank/DDBJ whole genome shotgun (WGS) entry which is preliminary data.</text>
</comment>
<feature type="region of interest" description="Disordered" evidence="8">
    <location>
        <begin position="274"/>
        <end position="318"/>
    </location>
</feature>
<evidence type="ECO:0000256" key="1">
    <source>
        <dbReference type="ARBA" id="ARBA00007150"/>
    </source>
</evidence>
<evidence type="ECO:0000256" key="8">
    <source>
        <dbReference type="SAM" id="MobiDB-lite"/>
    </source>
</evidence>
<dbReference type="PANTHER" id="PTHR30589">
    <property type="entry name" value="PROLIPOPROTEIN DIACYLGLYCERYL TRANSFERASE"/>
    <property type="match status" value="1"/>
</dbReference>
<feature type="transmembrane region" description="Helical" evidence="7">
    <location>
        <begin position="26"/>
        <end position="48"/>
    </location>
</feature>
<comment type="subcellular location">
    <subcellularLocation>
        <location evidence="7">Cell membrane</location>
        <topology evidence="7">Multi-pass membrane protein</topology>
    </subcellularLocation>
</comment>
<evidence type="ECO:0000256" key="5">
    <source>
        <dbReference type="ARBA" id="ARBA00022989"/>
    </source>
</evidence>
<name>A0ABW1LI55_9ACTN</name>